<organism evidence="1 2">
    <name type="scientific">Fusarium oxysporum f. sp. cepae</name>
    <dbReference type="NCBI Taxonomy" id="396571"/>
    <lineage>
        <taxon>Eukaryota</taxon>
        <taxon>Fungi</taxon>
        <taxon>Dikarya</taxon>
        <taxon>Ascomycota</taxon>
        <taxon>Pezizomycotina</taxon>
        <taxon>Sordariomycetes</taxon>
        <taxon>Hypocreomycetidae</taxon>
        <taxon>Hypocreales</taxon>
        <taxon>Nectriaceae</taxon>
        <taxon>Fusarium</taxon>
        <taxon>Fusarium oxysporum species complex</taxon>
    </lineage>
</organism>
<name>A0A3L6MRM1_FUSOX</name>
<reference evidence="1 2" key="1">
    <citation type="journal article" date="2018" name="Sci. Rep.">
        <title>Characterisation of pathogen-specific regions and novel effector candidates in Fusarium oxysporum f. sp. cepae.</title>
        <authorList>
            <person name="Armitage A.D."/>
            <person name="Taylor A."/>
            <person name="Sobczyk M.K."/>
            <person name="Baxter L."/>
            <person name="Greenfield B.P."/>
            <person name="Bates H.J."/>
            <person name="Wilson F."/>
            <person name="Jackson A.C."/>
            <person name="Ott S."/>
            <person name="Harrison R.J."/>
            <person name="Clarkson J.P."/>
        </authorList>
    </citation>
    <scope>NUCLEOTIDE SEQUENCE [LARGE SCALE GENOMIC DNA]</scope>
    <source>
        <strain evidence="1 2">FoC_Fus2</strain>
    </source>
</reference>
<sequence>MDAVVEGTFVSDPLGQGPPAETLLPTFVDARPRSIVVAALGDVSLPSHLAIPNRVPLKSLQHFNRHASLQQTPSLSVPDSFTDPLLQLQTTSLPFLSITATPCKHNAPRRFTVFTPCTRLGVNALFVMDRSAFLLP</sequence>
<dbReference type="Proteomes" id="UP000270866">
    <property type="component" value="Unassembled WGS sequence"/>
</dbReference>
<dbReference type="EMBL" id="MRCU01000020">
    <property type="protein sequence ID" value="RKK06709.1"/>
    <property type="molecule type" value="Genomic_DNA"/>
</dbReference>
<evidence type="ECO:0000313" key="2">
    <source>
        <dbReference type="Proteomes" id="UP000270866"/>
    </source>
</evidence>
<protein>
    <submittedName>
        <fullName evidence="1">Uncharacterized protein</fullName>
    </submittedName>
</protein>
<proteinExistence type="predicted"/>
<comment type="caution">
    <text evidence="1">The sequence shown here is derived from an EMBL/GenBank/DDBJ whole genome shotgun (WGS) entry which is preliminary data.</text>
</comment>
<dbReference type="AlphaFoldDB" id="A0A3L6MRM1"/>
<accession>A0A3L6MRM1</accession>
<evidence type="ECO:0000313" key="1">
    <source>
        <dbReference type="EMBL" id="RKK06709.1"/>
    </source>
</evidence>
<gene>
    <name evidence="1" type="ORF">BFJ65_g18607</name>
</gene>